<feature type="domain" description="C2H2-type" evidence="6">
    <location>
        <begin position="209"/>
        <end position="234"/>
    </location>
</feature>
<keyword evidence="1" id="KW-0479">Metal-binding</keyword>
<proteinExistence type="predicted"/>
<evidence type="ECO:0000256" key="1">
    <source>
        <dbReference type="ARBA" id="ARBA00022723"/>
    </source>
</evidence>
<keyword evidence="2" id="KW-0677">Repeat</keyword>
<dbReference type="GO" id="GO:0005634">
    <property type="term" value="C:nucleus"/>
    <property type="evidence" value="ECO:0007669"/>
    <property type="project" value="TreeGrafter"/>
</dbReference>
<dbReference type="InterPro" id="IPR003604">
    <property type="entry name" value="Matrin/U1-like-C_Znf_C2H2"/>
</dbReference>
<dbReference type="SMART" id="SM00451">
    <property type="entry name" value="ZnF_U1"/>
    <property type="match status" value="3"/>
</dbReference>
<dbReference type="InterPro" id="IPR013087">
    <property type="entry name" value="Znf_C2H2_type"/>
</dbReference>
<keyword evidence="3 5" id="KW-0863">Zinc-finger</keyword>
<comment type="caution">
    <text evidence="7">The sequence shown here is derived from an EMBL/GenBank/DDBJ whole genome shotgun (WGS) entry which is preliminary data.</text>
</comment>
<dbReference type="GO" id="GO:0000981">
    <property type="term" value="F:DNA-binding transcription factor activity, RNA polymerase II-specific"/>
    <property type="evidence" value="ECO:0007669"/>
    <property type="project" value="TreeGrafter"/>
</dbReference>
<dbReference type="PANTHER" id="PTHR24409">
    <property type="entry name" value="ZINC FINGER PROTEIN 142"/>
    <property type="match status" value="1"/>
</dbReference>
<dbReference type="GO" id="GO:0000977">
    <property type="term" value="F:RNA polymerase II transcription regulatory region sequence-specific DNA binding"/>
    <property type="evidence" value="ECO:0007669"/>
    <property type="project" value="TreeGrafter"/>
</dbReference>
<keyword evidence="8" id="KW-1185">Reference proteome</keyword>
<dbReference type="Pfam" id="PF12874">
    <property type="entry name" value="zf-met"/>
    <property type="match status" value="1"/>
</dbReference>
<dbReference type="OrthoDB" id="6077919at2759"/>
<dbReference type="InterPro" id="IPR036236">
    <property type="entry name" value="Znf_C2H2_sf"/>
</dbReference>
<evidence type="ECO:0000256" key="2">
    <source>
        <dbReference type="ARBA" id="ARBA00022737"/>
    </source>
</evidence>
<name>A0A8K0UHA9_9AGAR</name>
<protein>
    <recommendedName>
        <fullName evidence="6">C2H2-type domain-containing protein</fullName>
    </recommendedName>
</protein>
<organism evidence="7 8">
    <name type="scientific">Cristinia sonorae</name>
    <dbReference type="NCBI Taxonomy" id="1940300"/>
    <lineage>
        <taxon>Eukaryota</taxon>
        <taxon>Fungi</taxon>
        <taxon>Dikarya</taxon>
        <taxon>Basidiomycota</taxon>
        <taxon>Agaricomycotina</taxon>
        <taxon>Agaricomycetes</taxon>
        <taxon>Agaricomycetidae</taxon>
        <taxon>Agaricales</taxon>
        <taxon>Pleurotineae</taxon>
        <taxon>Stephanosporaceae</taxon>
        <taxon>Cristinia</taxon>
    </lineage>
</organism>
<dbReference type="SUPFAM" id="SSF57667">
    <property type="entry name" value="beta-beta-alpha zinc fingers"/>
    <property type="match status" value="3"/>
</dbReference>
<evidence type="ECO:0000256" key="5">
    <source>
        <dbReference type="PROSITE-ProRule" id="PRU00042"/>
    </source>
</evidence>
<evidence type="ECO:0000259" key="6">
    <source>
        <dbReference type="PROSITE" id="PS50157"/>
    </source>
</evidence>
<reference evidence="7" key="1">
    <citation type="journal article" date="2021" name="New Phytol.">
        <title>Evolutionary innovations through gain and loss of genes in the ectomycorrhizal Boletales.</title>
        <authorList>
            <person name="Wu G."/>
            <person name="Miyauchi S."/>
            <person name="Morin E."/>
            <person name="Kuo A."/>
            <person name="Drula E."/>
            <person name="Varga T."/>
            <person name="Kohler A."/>
            <person name="Feng B."/>
            <person name="Cao Y."/>
            <person name="Lipzen A."/>
            <person name="Daum C."/>
            <person name="Hundley H."/>
            <person name="Pangilinan J."/>
            <person name="Johnson J."/>
            <person name="Barry K."/>
            <person name="LaButti K."/>
            <person name="Ng V."/>
            <person name="Ahrendt S."/>
            <person name="Min B."/>
            <person name="Choi I.G."/>
            <person name="Park H."/>
            <person name="Plett J.M."/>
            <person name="Magnuson J."/>
            <person name="Spatafora J.W."/>
            <person name="Nagy L.G."/>
            <person name="Henrissat B."/>
            <person name="Grigoriev I.V."/>
            <person name="Yang Z.L."/>
            <person name="Xu J."/>
            <person name="Martin F.M."/>
        </authorList>
    </citation>
    <scope>NUCLEOTIDE SEQUENCE</scope>
    <source>
        <strain evidence="7">KKN 215</strain>
    </source>
</reference>
<dbReference type="Gene3D" id="3.30.160.60">
    <property type="entry name" value="Classic Zinc Finger"/>
    <property type="match status" value="3"/>
</dbReference>
<dbReference type="PANTHER" id="PTHR24409:SF295">
    <property type="entry name" value="AZ2-RELATED"/>
    <property type="match status" value="1"/>
</dbReference>
<feature type="domain" description="C2H2-type" evidence="6">
    <location>
        <begin position="28"/>
        <end position="53"/>
    </location>
</feature>
<dbReference type="GO" id="GO:0008270">
    <property type="term" value="F:zinc ion binding"/>
    <property type="evidence" value="ECO:0007669"/>
    <property type="project" value="UniProtKB-KW"/>
</dbReference>
<gene>
    <name evidence="7" type="ORF">BXZ70DRAFT_464608</name>
</gene>
<feature type="domain" description="C2H2-type" evidence="6">
    <location>
        <begin position="100"/>
        <end position="129"/>
    </location>
</feature>
<dbReference type="Proteomes" id="UP000813824">
    <property type="component" value="Unassembled WGS sequence"/>
</dbReference>
<keyword evidence="4" id="KW-0862">Zinc</keyword>
<evidence type="ECO:0000256" key="3">
    <source>
        <dbReference type="ARBA" id="ARBA00022771"/>
    </source>
</evidence>
<dbReference type="PROSITE" id="PS50157">
    <property type="entry name" value="ZINC_FINGER_C2H2_2"/>
    <property type="match status" value="3"/>
</dbReference>
<dbReference type="Pfam" id="PF00096">
    <property type="entry name" value="zf-C2H2"/>
    <property type="match status" value="2"/>
</dbReference>
<dbReference type="SMART" id="SM00355">
    <property type="entry name" value="ZnF_C2H2"/>
    <property type="match status" value="7"/>
</dbReference>
<evidence type="ECO:0000256" key="4">
    <source>
        <dbReference type="ARBA" id="ARBA00022833"/>
    </source>
</evidence>
<accession>A0A8K0UHA9</accession>
<sequence>MAYCERCDRHFGNVRALEQHVQDSDNHSICTKCNKDFTSQSSLLQHLADSSSHHYCKFCDEDFDDNPELVAHWKKEHQYCCSELFESRDLFIQHKIAQHHYCKDCDRIFQSWSNLDNHRRSSLHQDQQRRCPRCPKSFISIATLALHFDSGSCSGGITRHNLNRYVLSKKRYHVIVDPTQLEKRRDGTYLPPNTNEESDTSEAWDGDAFDCVLCHKEFGSRTALAAHLQSAAHAQKIYRCPETFNGCDTHFGTLSGLLQHVEGASCDVGTSRKRVDSMMESLTNGLRRMSIR</sequence>
<dbReference type="PROSITE" id="PS00028">
    <property type="entry name" value="ZINC_FINGER_C2H2_1"/>
    <property type="match status" value="3"/>
</dbReference>
<dbReference type="AlphaFoldDB" id="A0A8K0UHA9"/>
<dbReference type="EMBL" id="JAEVFJ010000033">
    <property type="protein sequence ID" value="KAH8092223.1"/>
    <property type="molecule type" value="Genomic_DNA"/>
</dbReference>
<evidence type="ECO:0000313" key="8">
    <source>
        <dbReference type="Proteomes" id="UP000813824"/>
    </source>
</evidence>
<evidence type="ECO:0000313" key="7">
    <source>
        <dbReference type="EMBL" id="KAH8092223.1"/>
    </source>
</evidence>